<accession>A0AAN6ZGW0</accession>
<comment type="caution">
    <text evidence="1">The sequence shown here is derived from an EMBL/GenBank/DDBJ whole genome shotgun (WGS) entry which is preliminary data.</text>
</comment>
<evidence type="ECO:0000313" key="2">
    <source>
        <dbReference type="Proteomes" id="UP001304895"/>
    </source>
</evidence>
<name>A0AAN6ZGW0_9PEZI</name>
<organism evidence="1 2">
    <name type="scientific">Trichocladium antarcticum</name>
    <dbReference type="NCBI Taxonomy" id="1450529"/>
    <lineage>
        <taxon>Eukaryota</taxon>
        <taxon>Fungi</taxon>
        <taxon>Dikarya</taxon>
        <taxon>Ascomycota</taxon>
        <taxon>Pezizomycotina</taxon>
        <taxon>Sordariomycetes</taxon>
        <taxon>Sordariomycetidae</taxon>
        <taxon>Sordariales</taxon>
        <taxon>Chaetomiaceae</taxon>
        <taxon>Trichocladium</taxon>
    </lineage>
</organism>
<dbReference type="Proteomes" id="UP001304895">
    <property type="component" value="Unassembled WGS sequence"/>
</dbReference>
<dbReference type="AlphaFoldDB" id="A0AAN6ZGW0"/>
<reference evidence="1" key="1">
    <citation type="journal article" date="2023" name="Mol. Phylogenet. Evol.">
        <title>Genome-scale phylogeny and comparative genomics of the fungal order Sordariales.</title>
        <authorList>
            <person name="Hensen N."/>
            <person name="Bonometti L."/>
            <person name="Westerberg I."/>
            <person name="Brannstrom I.O."/>
            <person name="Guillou S."/>
            <person name="Cros-Aarteil S."/>
            <person name="Calhoun S."/>
            <person name="Haridas S."/>
            <person name="Kuo A."/>
            <person name="Mondo S."/>
            <person name="Pangilinan J."/>
            <person name="Riley R."/>
            <person name="LaButti K."/>
            <person name="Andreopoulos B."/>
            <person name="Lipzen A."/>
            <person name="Chen C."/>
            <person name="Yan M."/>
            <person name="Daum C."/>
            <person name="Ng V."/>
            <person name="Clum A."/>
            <person name="Steindorff A."/>
            <person name="Ohm R.A."/>
            <person name="Martin F."/>
            <person name="Silar P."/>
            <person name="Natvig D.O."/>
            <person name="Lalanne C."/>
            <person name="Gautier V."/>
            <person name="Ament-Velasquez S.L."/>
            <person name="Kruys A."/>
            <person name="Hutchinson M.I."/>
            <person name="Powell A.J."/>
            <person name="Barry K."/>
            <person name="Miller A.N."/>
            <person name="Grigoriev I.V."/>
            <person name="Debuchy R."/>
            <person name="Gladieux P."/>
            <person name="Hiltunen Thoren M."/>
            <person name="Johannesson H."/>
        </authorList>
    </citation>
    <scope>NUCLEOTIDE SEQUENCE</scope>
    <source>
        <strain evidence="1">CBS 123565</strain>
    </source>
</reference>
<evidence type="ECO:0000313" key="1">
    <source>
        <dbReference type="EMBL" id="KAK4137423.1"/>
    </source>
</evidence>
<keyword evidence="2" id="KW-1185">Reference proteome</keyword>
<reference evidence="1" key="2">
    <citation type="submission" date="2023-05" db="EMBL/GenBank/DDBJ databases">
        <authorList>
            <consortium name="Lawrence Berkeley National Laboratory"/>
            <person name="Steindorff A."/>
            <person name="Hensen N."/>
            <person name="Bonometti L."/>
            <person name="Westerberg I."/>
            <person name="Brannstrom I.O."/>
            <person name="Guillou S."/>
            <person name="Cros-Aarteil S."/>
            <person name="Calhoun S."/>
            <person name="Haridas S."/>
            <person name="Kuo A."/>
            <person name="Mondo S."/>
            <person name="Pangilinan J."/>
            <person name="Riley R."/>
            <person name="Labutti K."/>
            <person name="Andreopoulos B."/>
            <person name="Lipzen A."/>
            <person name="Chen C."/>
            <person name="Yanf M."/>
            <person name="Daum C."/>
            <person name="Ng V."/>
            <person name="Clum A."/>
            <person name="Ohm R."/>
            <person name="Martin F."/>
            <person name="Silar P."/>
            <person name="Natvig D."/>
            <person name="Lalanne C."/>
            <person name="Gautier V."/>
            <person name="Ament-Velasquez S.L."/>
            <person name="Kruys A."/>
            <person name="Hutchinson M.I."/>
            <person name="Powell A.J."/>
            <person name="Barry K."/>
            <person name="Miller A.N."/>
            <person name="Grigoriev I.V."/>
            <person name="Debuchy R."/>
            <person name="Gladieux P."/>
            <person name="Thoren M.H."/>
            <person name="Johannesson H."/>
        </authorList>
    </citation>
    <scope>NUCLEOTIDE SEQUENCE</scope>
    <source>
        <strain evidence="1">CBS 123565</strain>
    </source>
</reference>
<protein>
    <submittedName>
        <fullName evidence="1">Uncharacterized protein</fullName>
    </submittedName>
</protein>
<sequence length="227" mass="24553">MWIGGWKGKAKRRQVSSNAAKPRNTWCCCCCGALALAIYLCILSISESLADRWSVDRRPTNPYTMMWNGANPIPRSSLEPQRLLLLLHVAGYIARGADPAQPTDGKLRAASLPATLAQGGRIYMDGYMHGVWHHPHSRDLLACHDPPPGSAQCSGCRWPDRAGGLCLKQAGGRRFMFQRPSVLAGELPCQWGRRVGQGAALGCRDSGGAEAVRDRRVKIPGVVAVAG</sequence>
<proteinExistence type="predicted"/>
<gene>
    <name evidence="1" type="ORF">BT67DRAFT_108757</name>
</gene>
<dbReference type="EMBL" id="MU853402">
    <property type="protein sequence ID" value="KAK4137423.1"/>
    <property type="molecule type" value="Genomic_DNA"/>
</dbReference>